<keyword evidence="1" id="KW-0732">Signal</keyword>
<proteinExistence type="predicted"/>
<reference evidence="2" key="2">
    <citation type="journal article" date="2015" name="Fish Shellfish Immunol.">
        <title>Early steps in the European eel (Anguilla anguilla)-Vibrio vulnificus interaction in the gills: Role of the RtxA13 toxin.</title>
        <authorList>
            <person name="Callol A."/>
            <person name="Pajuelo D."/>
            <person name="Ebbesson L."/>
            <person name="Teles M."/>
            <person name="MacKenzie S."/>
            <person name="Amaro C."/>
        </authorList>
    </citation>
    <scope>NUCLEOTIDE SEQUENCE</scope>
</reference>
<dbReference type="AlphaFoldDB" id="A0A0E9TIK8"/>
<reference evidence="2" key="1">
    <citation type="submission" date="2014-11" db="EMBL/GenBank/DDBJ databases">
        <authorList>
            <person name="Amaro Gonzalez C."/>
        </authorList>
    </citation>
    <scope>NUCLEOTIDE SEQUENCE</scope>
</reference>
<protein>
    <submittedName>
        <fullName evidence="2">Uncharacterized protein</fullName>
    </submittedName>
</protein>
<feature type="signal peptide" evidence="1">
    <location>
        <begin position="1"/>
        <end position="16"/>
    </location>
</feature>
<sequence>MAPLLLIYLTFWATFSKLPKKMSRTKVAVFQTHLDSLI</sequence>
<evidence type="ECO:0000313" key="2">
    <source>
        <dbReference type="EMBL" id="JAH53421.1"/>
    </source>
</evidence>
<dbReference type="EMBL" id="GBXM01055156">
    <property type="protein sequence ID" value="JAH53421.1"/>
    <property type="molecule type" value="Transcribed_RNA"/>
</dbReference>
<organism evidence="2">
    <name type="scientific">Anguilla anguilla</name>
    <name type="common">European freshwater eel</name>
    <name type="synonym">Muraena anguilla</name>
    <dbReference type="NCBI Taxonomy" id="7936"/>
    <lineage>
        <taxon>Eukaryota</taxon>
        <taxon>Metazoa</taxon>
        <taxon>Chordata</taxon>
        <taxon>Craniata</taxon>
        <taxon>Vertebrata</taxon>
        <taxon>Euteleostomi</taxon>
        <taxon>Actinopterygii</taxon>
        <taxon>Neopterygii</taxon>
        <taxon>Teleostei</taxon>
        <taxon>Anguilliformes</taxon>
        <taxon>Anguillidae</taxon>
        <taxon>Anguilla</taxon>
    </lineage>
</organism>
<accession>A0A0E9TIK8</accession>
<feature type="chain" id="PRO_5002433041" evidence="1">
    <location>
        <begin position="17"/>
        <end position="38"/>
    </location>
</feature>
<name>A0A0E9TIK8_ANGAN</name>
<evidence type="ECO:0000256" key="1">
    <source>
        <dbReference type="SAM" id="SignalP"/>
    </source>
</evidence>